<evidence type="ECO:0000259" key="1">
    <source>
        <dbReference type="PROSITE" id="PS50826"/>
    </source>
</evidence>
<proteinExistence type="predicted"/>
<dbReference type="Proteomes" id="UP000838756">
    <property type="component" value="Unassembled WGS sequence"/>
</dbReference>
<dbReference type="EMBL" id="CAKXAJ010026548">
    <property type="protein sequence ID" value="CAH2269875.1"/>
    <property type="molecule type" value="Genomic_DNA"/>
</dbReference>
<dbReference type="InterPro" id="IPR047278">
    <property type="entry name" value="DEN5A/B"/>
</dbReference>
<dbReference type="SMART" id="SM00593">
    <property type="entry name" value="RUN"/>
    <property type="match status" value="1"/>
</dbReference>
<organism evidence="2 3">
    <name type="scientific">Pararge aegeria aegeria</name>
    <dbReference type="NCBI Taxonomy" id="348720"/>
    <lineage>
        <taxon>Eukaryota</taxon>
        <taxon>Metazoa</taxon>
        <taxon>Ecdysozoa</taxon>
        <taxon>Arthropoda</taxon>
        <taxon>Hexapoda</taxon>
        <taxon>Insecta</taxon>
        <taxon>Pterygota</taxon>
        <taxon>Neoptera</taxon>
        <taxon>Endopterygota</taxon>
        <taxon>Lepidoptera</taxon>
        <taxon>Glossata</taxon>
        <taxon>Ditrysia</taxon>
        <taxon>Papilionoidea</taxon>
        <taxon>Nymphalidae</taxon>
        <taxon>Satyrinae</taxon>
        <taxon>Satyrini</taxon>
        <taxon>Parargina</taxon>
        <taxon>Pararge</taxon>
    </lineage>
</organism>
<dbReference type="GO" id="GO:0031267">
    <property type="term" value="F:small GTPase binding"/>
    <property type="evidence" value="ECO:0007669"/>
    <property type="project" value="InterPro"/>
</dbReference>
<dbReference type="PANTHER" id="PTHR46070:SF1">
    <property type="entry name" value="PINSTRIPE, ISOFORM A"/>
    <property type="match status" value="1"/>
</dbReference>
<dbReference type="GO" id="GO:0005085">
    <property type="term" value="F:guanyl-nucleotide exchange factor activity"/>
    <property type="evidence" value="ECO:0007669"/>
    <property type="project" value="InterPro"/>
</dbReference>
<keyword evidence="3" id="KW-1185">Reference proteome</keyword>
<comment type="caution">
    <text evidence="2">The sequence shown here is derived from an EMBL/GenBank/DDBJ whole genome shotgun (WGS) entry which is preliminary data.</text>
</comment>
<accession>A0A8S4SLV7</accession>
<dbReference type="OrthoDB" id="6019893at2759"/>
<protein>
    <submittedName>
        <fullName evidence="2">Jg21706 protein</fullName>
    </submittedName>
</protein>
<dbReference type="PROSITE" id="PS50826">
    <property type="entry name" value="RUN"/>
    <property type="match status" value="1"/>
</dbReference>
<dbReference type="SUPFAM" id="SSF140741">
    <property type="entry name" value="RUN domain-like"/>
    <property type="match status" value="1"/>
</dbReference>
<dbReference type="Gene3D" id="1.20.58.900">
    <property type="match status" value="1"/>
</dbReference>
<feature type="domain" description="RUN" evidence="1">
    <location>
        <begin position="1"/>
        <end position="169"/>
    </location>
</feature>
<dbReference type="PANTHER" id="PTHR46070">
    <property type="entry name" value="PINSTRIPE, ISOFORM A"/>
    <property type="match status" value="1"/>
</dbReference>
<dbReference type="InterPro" id="IPR004012">
    <property type="entry name" value="Run_dom"/>
</dbReference>
<dbReference type="AlphaFoldDB" id="A0A8S4SLV7"/>
<evidence type="ECO:0000313" key="2">
    <source>
        <dbReference type="EMBL" id="CAH2269875.1"/>
    </source>
</evidence>
<dbReference type="Pfam" id="PF02759">
    <property type="entry name" value="RUN"/>
    <property type="match status" value="1"/>
</dbReference>
<dbReference type="InterPro" id="IPR037213">
    <property type="entry name" value="Run_dom_sf"/>
</dbReference>
<name>A0A8S4SLV7_9NEOP</name>
<evidence type="ECO:0000313" key="3">
    <source>
        <dbReference type="Proteomes" id="UP000838756"/>
    </source>
</evidence>
<sequence>MIAKARVDCFYASMRKRFGSMVQRLWKHQQHSEDDCWLVGLQVSRVKDEFKMSLCDESSNQSNKSCGVAYNCRQDQEHRAIWRCYCHLMDEISSVGRSLGKDGKFQLFICLSLREHWLHRMLVPMSLTRVTIEMYEEQSFLRKRGLLTFLRQILEPLDEFDIVLENSLTQGI</sequence>
<reference evidence="2" key="1">
    <citation type="submission" date="2022-03" db="EMBL/GenBank/DDBJ databases">
        <authorList>
            <person name="Lindestad O."/>
        </authorList>
    </citation>
    <scope>NUCLEOTIDE SEQUENCE</scope>
</reference>
<gene>
    <name evidence="2" type="primary">jg21706</name>
    <name evidence="2" type="ORF">PAEG_LOCUS27863</name>
</gene>